<accession>A0AAV1SIB1</accession>
<evidence type="ECO:0000313" key="1">
    <source>
        <dbReference type="EMBL" id="CAK7350002.1"/>
    </source>
</evidence>
<evidence type="ECO:0000313" key="2">
    <source>
        <dbReference type="Proteomes" id="UP001314170"/>
    </source>
</evidence>
<proteinExistence type="predicted"/>
<keyword evidence="2" id="KW-1185">Reference proteome</keyword>
<dbReference type="EMBL" id="CAWUPB010001178">
    <property type="protein sequence ID" value="CAK7350002.1"/>
    <property type="molecule type" value="Genomic_DNA"/>
</dbReference>
<sequence>HTLKEAFATTQNNNYSLNEVVFTAQNNNYNLNETLATIAAQNNDYSLKERLVTAQNNIYNPNEVLGTAQNINYSLSLNEALATMADQNNNCFLKYDREIQLQGTILAFGIAKFRIRLLMSGSPSENPLLNSLGILALGCDGNLVVLDATRNVV</sequence>
<organism evidence="1 2">
    <name type="scientific">Dovyalis caffra</name>
    <dbReference type="NCBI Taxonomy" id="77055"/>
    <lineage>
        <taxon>Eukaryota</taxon>
        <taxon>Viridiplantae</taxon>
        <taxon>Streptophyta</taxon>
        <taxon>Embryophyta</taxon>
        <taxon>Tracheophyta</taxon>
        <taxon>Spermatophyta</taxon>
        <taxon>Magnoliopsida</taxon>
        <taxon>eudicotyledons</taxon>
        <taxon>Gunneridae</taxon>
        <taxon>Pentapetalae</taxon>
        <taxon>rosids</taxon>
        <taxon>fabids</taxon>
        <taxon>Malpighiales</taxon>
        <taxon>Salicaceae</taxon>
        <taxon>Flacourtieae</taxon>
        <taxon>Dovyalis</taxon>
    </lineage>
</organism>
<dbReference type="Proteomes" id="UP001314170">
    <property type="component" value="Unassembled WGS sequence"/>
</dbReference>
<protein>
    <submittedName>
        <fullName evidence="1">Uncharacterized protein</fullName>
    </submittedName>
</protein>
<feature type="non-terminal residue" evidence="1">
    <location>
        <position position="1"/>
    </location>
</feature>
<gene>
    <name evidence="1" type="ORF">DCAF_LOCUS22726</name>
</gene>
<dbReference type="AlphaFoldDB" id="A0AAV1SIB1"/>
<comment type="caution">
    <text evidence="1">The sequence shown here is derived from an EMBL/GenBank/DDBJ whole genome shotgun (WGS) entry which is preliminary data.</text>
</comment>
<name>A0AAV1SIB1_9ROSI</name>
<reference evidence="1 2" key="1">
    <citation type="submission" date="2024-01" db="EMBL/GenBank/DDBJ databases">
        <authorList>
            <person name="Waweru B."/>
        </authorList>
    </citation>
    <scope>NUCLEOTIDE SEQUENCE [LARGE SCALE GENOMIC DNA]</scope>
</reference>